<dbReference type="AlphaFoldDB" id="A0A329RER3"/>
<dbReference type="EMBL" id="MJFZ01001296">
    <property type="protein sequence ID" value="RAW22499.1"/>
    <property type="molecule type" value="Genomic_DNA"/>
</dbReference>
<dbReference type="EMBL" id="RCML01000675">
    <property type="protein sequence ID" value="KAG2971318.1"/>
    <property type="molecule type" value="Genomic_DNA"/>
</dbReference>
<dbReference type="OrthoDB" id="129296at2759"/>
<dbReference type="Proteomes" id="UP000736787">
    <property type="component" value="Unassembled WGS sequence"/>
</dbReference>
<reference evidence="1" key="2">
    <citation type="submission" date="2018-10" db="EMBL/GenBank/DDBJ databases">
        <title>Effector identification in a new, highly contiguous assembly of the strawberry crown rot pathogen Phytophthora cactorum.</title>
        <authorList>
            <person name="Armitage A.D."/>
            <person name="Nellist C.F."/>
            <person name="Bates H."/>
            <person name="Vickerstaff R.J."/>
            <person name="Harrison R.J."/>
        </authorList>
    </citation>
    <scope>NUCLEOTIDE SEQUENCE</scope>
    <source>
        <strain evidence="1">4032</strain>
        <strain evidence="2">4040</strain>
        <strain evidence="3">P415</strain>
    </source>
</reference>
<gene>
    <name evidence="4" type="ORF">PC110_g21057</name>
    <name evidence="1" type="ORF">PC115_g23354</name>
    <name evidence="2" type="ORF">PC117_g26082</name>
    <name evidence="3" type="ORF">PC118_g16348</name>
</gene>
<comment type="caution">
    <text evidence="4">The sequence shown here is derived from an EMBL/GenBank/DDBJ whole genome shotgun (WGS) entry which is preliminary data.</text>
</comment>
<evidence type="ECO:0000313" key="3">
    <source>
        <dbReference type="EMBL" id="KAG2971318.1"/>
    </source>
</evidence>
<sequence>MDSDIKPWDLYILEEADNPETLDTMKGYFTRY</sequence>
<reference evidence="4 5" key="1">
    <citation type="submission" date="2018-01" db="EMBL/GenBank/DDBJ databases">
        <title>Draft genome of the strawberry crown rot pathogen Phytophthora cactorum.</title>
        <authorList>
            <person name="Armitage A.D."/>
            <person name="Lysoe E."/>
            <person name="Nellist C.F."/>
            <person name="Harrison R.J."/>
            <person name="Brurberg M.B."/>
        </authorList>
    </citation>
    <scope>NUCLEOTIDE SEQUENCE [LARGE SCALE GENOMIC DNA]</scope>
    <source>
        <strain evidence="4 5">10300</strain>
    </source>
</reference>
<proteinExistence type="predicted"/>
<evidence type="ECO:0000313" key="4">
    <source>
        <dbReference type="EMBL" id="RAW22499.1"/>
    </source>
</evidence>
<dbReference type="VEuPathDB" id="FungiDB:PC110_g21057"/>
<dbReference type="EMBL" id="RCMK01002252">
    <property type="protein sequence ID" value="KAG2883168.1"/>
    <property type="molecule type" value="Genomic_DNA"/>
</dbReference>
<evidence type="ECO:0000313" key="5">
    <source>
        <dbReference type="Proteomes" id="UP000251314"/>
    </source>
</evidence>
<dbReference type="Proteomes" id="UP000774804">
    <property type="component" value="Unassembled WGS sequence"/>
</dbReference>
<dbReference type="Proteomes" id="UP000697107">
    <property type="component" value="Unassembled WGS sequence"/>
</dbReference>
<keyword evidence="5" id="KW-1185">Reference proteome</keyword>
<evidence type="ECO:0000313" key="1">
    <source>
        <dbReference type="EMBL" id="KAG2877485.1"/>
    </source>
</evidence>
<dbReference type="EMBL" id="RCMI01002290">
    <property type="protein sequence ID" value="KAG2877485.1"/>
    <property type="molecule type" value="Genomic_DNA"/>
</dbReference>
<organism evidence="4 5">
    <name type="scientific">Phytophthora cactorum</name>
    <dbReference type="NCBI Taxonomy" id="29920"/>
    <lineage>
        <taxon>Eukaryota</taxon>
        <taxon>Sar</taxon>
        <taxon>Stramenopiles</taxon>
        <taxon>Oomycota</taxon>
        <taxon>Peronosporomycetes</taxon>
        <taxon>Peronosporales</taxon>
        <taxon>Peronosporaceae</taxon>
        <taxon>Phytophthora</taxon>
    </lineage>
</organism>
<name>A0A329RER3_9STRA</name>
<protein>
    <submittedName>
        <fullName evidence="4">Uncharacterized protein</fullName>
    </submittedName>
</protein>
<dbReference type="Proteomes" id="UP000251314">
    <property type="component" value="Unassembled WGS sequence"/>
</dbReference>
<evidence type="ECO:0000313" key="2">
    <source>
        <dbReference type="EMBL" id="KAG2883168.1"/>
    </source>
</evidence>
<accession>A0A329RER3</accession>